<dbReference type="Proteomes" id="UP000199400">
    <property type="component" value="Unassembled WGS sequence"/>
</dbReference>
<accession>A0A1I1STS8</accession>
<sequence>MRPLKPFRSDEIWRRARTAQELGTLAQRFSLEQLTAVLRISRRTAWRWLDNQVRGGRVVQVGQSKHELRSMYDAT</sequence>
<proteinExistence type="predicted"/>
<dbReference type="AlphaFoldDB" id="A0A1I1STS8"/>
<reference evidence="2" key="1">
    <citation type="submission" date="2016-10" db="EMBL/GenBank/DDBJ databases">
        <authorList>
            <person name="Varghese N."/>
            <person name="Submissions S."/>
        </authorList>
    </citation>
    <scope>NUCLEOTIDE SEQUENCE [LARGE SCALE GENOMIC DNA]</scope>
    <source>
        <strain evidence="2">ATCC 25963</strain>
    </source>
</reference>
<evidence type="ECO:0000313" key="2">
    <source>
        <dbReference type="Proteomes" id="UP000199400"/>
    </source>
</evidence>
<organism evidence="1 2">
    <name type="scientific">Nannocystis exedens</name>
    <dbReference type="NCBI Taxonomy" id="54"/>
    <lineage>
        <taxon>Bacteria</taxon>
        <taxon>Pseudomonadati</taxon>
        <taxon>Myxococcota</taxon>
        <taxon>Polyangia</taxon>
        <taxon>Nannocystales</taxon>
        <taxon>Nannocystaceae</taxon>
        <taxon>Nannocystis</taxon>
    </lineage>
</organism>
<dbReference type="RefSeq" id="WP_096333343.1">
    <property type="nucleotide sequence ID" value="NZ_FOMX01000002.1"/>
</dbReference>
<protein>
    <submittedName>
        <fullName evidence="1">Uncharacterized protein</fullName>
    </submittedName>
</protein>
<gene>
    <name evidence="1" type="ORF">SAMN02745121_00258</name>
</gene>
<dbReference type="EMBL" id="FOMX01000002">
    <property type="protein sequence ID" value="SFD49752.1"/>
    <property type="molecule type" value="Genomic_DNA"/>
</dbReference>
<dbReference type="STRING" id="54.SAMN02745121_00258"/>
<keyword evidence="2" id="KW-1185">Reference proteome</keyword>
<name>A0A1I1STS8_9BACT</name>
<evidence type="ECO:0000313" key="1">
    <source>
        <dbReference type="EMBL" id="SFD49752.1"/>
    </source>
</evidence>